<dbReference type="EMBL" id="JAGIOE010000001">
    <property type="protein sequence ID" value="MBP2373342.1"/>
    <property type="molecule type" value="Genomic_DNA"/>
</dbReference>
<sequence>MTAPSGIQPGFDPQHFQPAAHSAEKKHNPWVFGIVGLVAGVLIGLVAGFSSATPTVLDASANAATDAIPSAVETCQVVDSKGITVMDGGGSIELQTSGKSSWGTGAPFSDVTCVLDELGSPASIQARMETTRALDGRQTGSWSGFTVSWGYHPDDGLNVIVETQEQP</sequence>
<comment type="caution">
    <text evidence="3">The sequence shown here is derived from an EMBL/GenBank/DDBJ whole genome shotgun (WGS) entry which is preliminary data.</text>
</comment>
<protein>
    <recommendedName>
        <fullName evidence="5">DUF4333 domain-containing protein</fullName>
    </recommendedName>
</protein>
<feature type="region of interest" description="Disordered" evidence="1">
    <location>
        <begin position="1"/>
        <end position="22"/>
    </location>
</feature>
<evidence type="ECO:0000256" key="2">
    <source>
        <dbReference type="SAM" id="Phobius"/>
    </source>
</evidence>
<keyword evidence="2" id="KW-0472">Membrane</keyword>
<reference evidence="3 4" key="1">
    <citation type="submission" date="2021-03" db="EMBL/GenBank/DDBJ databases">
        <title>Sequencing the genomes of 1000 actinobacteria strains.</title>
        <authorList>
            <person name="Klenk H.-P."/>
        </authorList>
    </citation>
    <scope>NUCLEOTIDE SEQUENCE [LARGE SCALE GENOMIC DNA]</scope>
    <source>
        <strain evidence="3 4">DSM 15454</strain>
    </source>
</reference>
<keyword evidence="2" id="KW-1133">Transmembrane helix</keyword>
<evidence type="ECO:0000256" key="1">
    <source>
        <dbReference type="SAM" id="MobiDB-lite"/>
    </source>
</evidence>
<keyword evidence="2" id="KW-0812">Transmembrane</keyword>
<dbReference type="Proteomes" id="UP000766570">
    <property type="component" value="Unassembled WGS sequence"/>
</dbReference>
<feature type="transmembrane region" description="Helical" evidence="2">
    <location>
        <begin position="30"/>
        <end position="49"/>
    </location>
</feature>
<keyword evidence="4" id="KW-1185">Reference proteome</keyword>
<evidence type="ECO:0008006" key="5">
    <source>
        <dbReference type="Google" id="ProtNLM"/>
    </source>
</evidence>
<proteinExistence type="predicted"/>
<organism evidence="3 4">
    <name type="scientific">Paeniglutamicibacter psychrophenolicus</name>
    <dbReference type="NCBI Taxonomy" id="257454"/>
    <lineage>
        <taxon>Bacteria</taxon>
        <taxon>Bacillati</taxon>
        <taxon>Actinomycetota</taxon>
        <taxon>Actinomycetes</taxon>
        <taxon>Micrococcales</taxon>
        <taxon>Micrococcaceae</taxon>
        <taxon>Paeniglutamicibacter</taxon>
    </lineage>
</organism>
<dbReference type="RefSeq" id="WP_209906538.1">
    <property type="nucleotide sequence ID" value="NZ_BAAAMI010000005.1"/>
</dbReference>
<name>A0ABS4WAV7_9MICC</name>
<gene>
    <name evidence="3" type="ORF">JOF46_001254</name>
</gene>
<accession>A0ABS4WAV7</accession>
<evidence type="ECO:0000313" key="3">
    <source>
        <dbReference type="EMBL" id="MBP2373342.1"/>
    </source>
</evidence>
<evidence type="ECO:0000313" key="4">
    <source>
        <dbReference type="Proteomes" id="UP000766570"/>
    </source>
</evidence>